<dbReference type="GO" id="GO:0006635">
    <property type="term" value="P:fatty acid beta-oxidation"/>
    <property type="evidence" value="ECO:0007669"/>
    <property type="project" value="TreeGrafter"/>
</dbReference>
<protein>
    <recommendedName>
        <fullName evidence="5">acetyl-CoA C-acyltransferase</fullName>
        <ecNumber evidence="5">2.3.1.16</ecNumber>
    </recommendedName>
</protein>
<dbReference type="Gene3D" id="3.40.47.10">
    <property type="match status" value="1"/>
</dbReference>
<dbReference type="EMBL" id="CP003252">
    <property type="protein sequence ID" value="AFH38956.1"/>
    <property type="molecule type" value="Genomic_DNA"/>
</dbReference>
<dbReference type="STRING" id="798128.TtJL18_1060"/>
<dbReference type="SUPFAM" id="SSF53901">
    <property type="entry name" value="Thiolase-like"/>
    <property type="match status" value="2"/>
</dbReference>
<dbReference type="HOGENOM" id="CLU_031026_2_2_0"/>
<dbReference type="AlphaFoldDB" id="H9ZRJ6"/>
<dbReference type="PIRSF" id="PIRSF000429">
    <property type="entry name" value="Ac-CoA_Ac_transf"/>
    <property type="match status" value="1"/>
</dbReference>
<comment type="similarity">
    <text evidence="2 7">Belongs to the thiolase-like superfamily. Thiolase family.</text>
</comment>
<reference evidence="10 11" key="1">
    <citation type="journal article" date="2013" name="Genome Announc.">
        <title>Whole Genome Sequencing of Thermus oshimai JL-2 and Thermus thermophilus JL-18, Incomplete Denitrifiers from the United States Great Basin.</title>
        <authorList>
            <person name="Murugapiran S.K."/>
            <person name="Huntemann M."/>
            <person name="Wei C.L."/>
            <person name="Han J."/>
            <person name="Detter J.C."/>
            <person name="Han C.S."/>
            <person name="Erkkila T.H."/>
            <person name="Teshima H."/>
            <person name="Chen A."/>
            <person name="Kyrpides N."/>
            <person name="Mavrommatis K."/>
            <person name="Markowitz V."/>
            <person name="Szeto E."/>
            <person name="Ivanova N."/>
            <person name="Pagani I."/>
            <person name="Lam J."/>
            <person name="McDonald A.I."/>
            <person name="Dodsworth J.A."/>
            <person name="Pati A."/>
            <person name="Goodwin L."/>
            <person name="Peters L."/>
            <person name="Pitluck S."/>
            <person name="Woyke T."/>
            <person name="Hedlund B.P."/>
        </authorList>
    </citation>
    <scope>NUCLEOTIDE SEQUENCE [LARGE SCALE GENOMIC DNA]</scope>
    <source>
        <strain evidence="10 11">JL-18</strain>
    </source>
</reference>
<dbReference type="InterPro" id="IPR020610">
    <property type="entry name" value="Thiolase_AS"/>
</dbReference>
<keyword evidence="3 7" id="KW-0808">Transferase</keyword>
<evidence type="ECO:0000256" key="3">
    <source>
        <dbReference type="ARBA" id="ARBA00022679"/>
    </source>
</evidence>
<feature type="active site" description="Proton acceptor" evidence="6">
    <location>
        <position position="386"/>
    </location>
</feature>
<dbReference type="KEGG" id="ttl:TtJL18_1060"/>
<feature type="domain" description="Thiolase N-terminal" evidence="8">
    <location>
        <begin position="5"/>
        <end position="267"/>
    </location>
</feature>
<dbReference type="GO" id="GO:0005737">
    <property type="term" value="C:cytoplasm"/>
    <property type="evidence" value="ECO:0007669"/>
    <property type="project" value="UniProtKB-ARBA"/>
</dbReference>
<feature type="active site" description="Acyl-thioester intermediate" evidence="6">
    <location>
        <position position="89"/>
    </location>
</feature>
<dbReference type="Proteomes" id="UP000007388">
    <property type="component" value="Chromosome"/>
</dbReference>
<evidence type="ECO:0000256" key="5">
    <source>
        <dbReference type="ARBA" id="ARBA00024073"/>
    </source>
</evidence>
<dbReference type="InterPro" id="IPR020617">
    <property type="entry name" value="Thiolase_C"/>
</dbReference>
<evidence type="ECO:0000256" key="2">
    <source>
        <dbReference type="ARBA" id="ARBA00010982"/>
    </source>
</evidence>
<feature type="active site" description="Proton acceptor" evidence="6">
    <location>
        <position position="356"/>
    </location>
</feature>
<proteinExistence type="inferred from homology"/>
<dbReference type="PROSITE" id="PS00737">
    <property type="entry name" value="THIOLASE_2"/>
    <property type="match status" value="1"/>
</dbReference>
<dbReference type="InterPro" id="IPR016039">
    <property type="entry name" value="Thiolase-like"/>
</dbReference>
<evidence type="ECO:0000256" key="6">
    <source>
        <dbReference type="PIRSR" id="PIRSR000429-1"/>
    </source>
</evidence>
<keyword evidence="4 7" id="KW-0012">Acyltransferase</keyword>
<accession>H9ZRJ6</accession>
<dbReference type="PROSITE" id="PS00098">
    <property type="entry name" value="THIOLASE_1"/>
    <property type="match status" value="1"/>
</dbReference>
<dbReference type="PANTHER" id="PTHR43853:SF2">
    <property type="entry name" value="3-OXOADIPYL-COA_3-OXO-5,6-DEHYDROSUBERYL-COA THIOLASE"/>
    <property type="match status" value="1"/>
</dbReference>
<dbReference type="FunFam" id="3.40.47.10:FF:000010">
    <property type="entry name" value="Acetyl-CoA acetyltransferase (Thiolase)"/>
    <property type="match status" value="1"/>
</dbReference>
<evidence type="ECO:0000259" key="8">
    <source>
        <dbReference type="Pfam" id="PF00108"/>
    </source>
</evidence>
<dbReference type="InterPro" id="IPR020616">
    <property type="entry name" value="Thiolase_N"/>
</dbReference>
<dbReference type="PATRIC" id="fig|798128.4.peg.1034"/>
<organism evidence="10 11">
    <name type="scientific">Thermus thermophilus JL-18</name>
    <dbReference type="NCBI Taxonomy" id="798128"/>
    <lineage>
        <taxon>Bacteria</taxon>
        <taxon>Thermotogati</taxon>
        <taxon>Deinococcota</taxon>
        <taxon>Deinococci</taxon>
        <taxon>Thermales</taxon>
        <taxon>Thermaceae</taxon>
        <taxon>Thermus</taxon>
    </lineage>
</organism>
<evidence type="ECO:0000259" key="9">
    <source>
        <dbReference type="Pfam" id="PF02803"/>
    </source>
</evidence>
<dbReference type="PROSITE" id="PS00099">
    <property type="entry name" value="THIOLASE_3"/>
    <property type="match status" value="1"/>
</dbReference>
<dbReference type="InterPro" id="IPR020615">
    <property type="entry name" value="Thiolase_acyl_enz_int_AS"/>
</dbReference>
<dbReference type="GO" id="GO:0003988">
    <property type="term" value="F:acetyl-CoA C-acyltransferase activity"/>
    <property type="evidence" value="ECO:0007669"/>
    <property type="project" value="UniProtKB-EC"/>
</dbReference>
<comment type="pathway">
    <text evidence="1">Lipid metabolism.</text>
</comment>
<name>H9ZRJ6_THETH</name>
<dbReference type="RefSeq" id="WP_014629609.1">
    <property type="nucleotide sequence ID" value="NC_017587.1"/>
</dbReference>
<dbReference type="EC" id="2.3.1.16" evidence="5"/>
<dbReference type="PANTHER" id="PTHR43853">
    <property type="entry name" value="3-KETOACYL-COA THIOLASE, PEROXISOMAL"/>
    <property type="match status" value="1"/>
</dbReference>
<dbReference type="GO" id="GO:0010124">
    <property type="term" value="P:phenylacetate catabolic process"/>
    <property type="evidence" value="ECO:0007669"/>
    <property type="project" value="TreeGrafter"/>
</dbReference>
<dbReference type="CDD" id="cd00751">
    <property type="entry name" value="thiolase"/>
    <property type="match status" value="1"/>
</dbReference>
<dbReference type="Pfam" id="PF00108">
    <property type="entry name" value="Thiolase_N"/>
    <property type="match status" value="1"/>
</dbReference>
<dbReference type="InterPro" id="IPR050215">
    <property type="entry name" value="Thiolase-like_sf_Thiolase"/>
</dbReference>
<evidence type="ECO:0000313" key="10">
    <source>
        <dbReference type="EMBL" id="AFH38956.1"/>
    </source>
</evidence>
<dbReference type="InterPro" id="IPR020613">
    <property type="entry name" value="Thiolase_CS"/>
</dbReference>
<dbReference type="InterPro" id="IPR002155">
    <property type="entry name" value="Thiolase"/>
</dbReference>
<sequence>MPEAWIVEAVRTPIGKHGGALASVRPDDLLAHALSALMERAGVPKEEVEDVYAGCANQAGEDNRNVARMALLLAGFPVEVAGCTVNRLCGSGLEAVAQAARAIWAGEGKVYIGSGVESMSRAPYAVPKPEKGFPTGNLVMYDTTLGWRFVNPKMQALYGTESMGETAENLAEMYGIPREEQDRFALLSHQKAVRAWDEGRFKDEVVPVPARRGKEEVLVEQDEGPRRDTSLEKLAQLKPAFREGGTVTAGNASPLNDGAAAVLLVSDDYAKAHGLRPLARIRAIAVAGVPPRIMGIGPVPATRKALERAGLSLSDLGLIELNEAFAAQSLAVLREWGLDMEDPRLNPNGGAIALGHPLGASGARILTTLVHEMRRRKVQFGLATMCIGVGQGIAVVVEGMG</sequence>
<feature type="domain" description="Thiolase C-terminal" evidence="9">
    <location>
        <begin position="276"/>
        <end position="398"/>
    </location>
</feature>
<dbReference type="Pfam" id="PF02803">
    <property type="entry name" value="Thiolase_C"/>
    <property type="match status" value="1"/>
</dbReference>
<dbReference type="NCBIfam" id="TIGR01930">
    <property type="entry name" value="AcCoA-C-Actrans"/>
    <property type="match status" value="1"/>
</dbReference>
<evidence type="ECO:0000256" key="4">
    <source>
        <dbReference type="ARBA" id="ARBA00023315"/>
    </source>
</evidence>
<evidence type="ECO:0000256" key="7">
    <source>
        <dbReference type="RuleBase" id="RU003557"/>
    </source>
</evidence>
<gene>
    <name evidence="10" type="ORF">TtJL18_1060</name>
</gene>
<evidence type="ECO:0000313" key="11">
    <source>
        <dbReference type="Proteomes" id="UP000007388"/>
    </source>
</evidence>
<evidence type="ECO:0000256" key="1">
    <source>
        <dbReference type="ARBA" id="ARBA00005189"/>
    </source>
</evidence>